<dbReference type="Proteomes" id="UP001241092">
    <property type="component" value="Chromosome"/>
</dbReference>
<proteinExistence type="predicted"/>
<accession>A0AAI8U301</accession>
<dbReference type="AlphaFoldDB" id="A0AAI8U301"/>
<evidence type="ECO:0000313" key="1">
    <source>
        <dbReference type="EMBL" id="BDY33200.1"/>
    </source>
</evidence>
<organism evidence="1 2">
    <name type="scientific">Mycolicibacterium mageritense</name>
    <name type="common">Mycobacterium mageritense</name>
    <dbReference type="NCBI Taxonomy" id="53462"/>
    <lineage>
        <taxon>Bacteria</taxon>
        <taxon>Bacillati</taxon>
        <taxon>Actinomycetota</taxon>
        <taxon>Actinomycetes</taxon>
        <taxon>Mycobacteriales</taxon>
        <taxon>Mycobacteriaceae</taxon>
        <taxon>Mycolicibacterium</taxon>
    </lineage>
</organism>
<dbReference type="RefSeq" id="WP_286212815.1">
    <property type="nucleotide sequence ID" value="NZ_AP027452.1"/>
</dbReference>
<protein>
    <submittedName>
        <fullName evidence="1">Uncharacterized protein</fullName>
    </submittedName>
</protein>
<gene>
    <name evidence="1" type="ORF">hbim_07175</name>
</gene>
<reference evidence="1" key="1">
    <citation type="submission" date="2023-03" db="EMBL/GenBank/DDBJ databases">
        <title>Draft genome sequence of a Mycolicibacterium mageritense strain H4_3_1 isolated from a hybrid biological-inorganic system reactor.</title>
        <authorList>
            <person name="Feng X."/>
            <person name="Kazama D."/>
            <person name="Sato K."/>
            <person name="Kobayashi H."/>
        </authorList>
    </citation>
    <scope>NUCLEOTIDE SEQUENCE</scope>
    <source>
        <strain evidence="1">H4_3_1</strain>
    </source>
</reference>
<evidence type="ECO:0000313" key="2">
    <source>
        <dbReference type="Proteomes" id="UP001241092"/>
    </source>
</evidence>
<sequence length="61" mass="6609">MMAAAHLPHRCPVCWQKVRATVAGNIAMHWDSIGLDTCPGDRLPYSATIIGQRPHLTEAAA</sequence>
<dbReference type="EMBL" id="AP027452">
    <property type="protein sequence ID" value="BDY33200.1"/>
    <property type="molecule type" value="Genomic_DNA"/>
</dbReference>
<name>A0AAI8U301_MYCME</name>